<feature type="active site" description="Proton acceptor" evidence="9 10">
    <location>
        <position position="61"/>
    </location>
</feature>
<proteinExistence type="inferred from homology"/>
<evidence type="ECO:0000256" key="7">
    <source>
        <dbReference type="ARBA" id="ARBA00022801"/>
    </source>
</evidence>
<gene>
    <name evidence="9" type="primary">ung</name>
    <name evidence="13" type="ORF">SAMN02910344_00035</name>
</gene>
<reference evidence="13 14" key="1">
    <citation type="submission" date="2016-10" db="EMBL/GenBank/DDBJ databases">
        <authorList>
            <person name="Varghese N."/>
            <person name="Submissions S."/>
        </authorList>
    </citation>
    <scope>NUCLEOTIDE SEQUENCE [LARGE SCALE GENOMIC DNA]</scope>
    <source>
        <strain evidence="13 14">DSM 1361</strain>
    </source>
</reference>
<keyword evidence="14" id="KW-1185">Reference proteome</keyword>
<feature type="domain" description="Uracil-DNA glycosylase-like" evidence="12">
    <location>
        <begin position="46"/>
        <end position="208"/>
    </location>
</feature>
<dbReference type="InterPro" id="IPR018085">
    <property type="entry name" value="Ura-DNA_Glyclase_AS"/>
</dbReference>
<evidence type="ECO:0000256" key="1">
    <source>
        <dbReference type="ARBA" id="ARBA00001400"/>
    </source>
</evidence>
<evidence type="ECO:0000256" key="3">
    <source>
        <dbReference type="ARBA" id="ARBA00008184"/>
    </source>
</evidence>
<dbReference type="CDD" id="cd10027">
    <property type="entry name" value="UDG-F1-like"/>
    <property type="match status" value="1"/>
</dbReference>
<evidence type="ECO:0000256" key="11">
    <source>
        <dbReference type="RuleBase" id="RU003780"/>
    </source>
</evidence>
<dbReference type="InterPro" id="IPR002043">
    <property type="entry name" value="UDG_fam1"/>
</dbReference>
<keyword evidence="6 9" id="KW-0227">DNA damage</keyword>
<evidence type="ECO:0000256" key="2">
    <source>
        <dbReference type="ARBA" id="ARBA00002631"/>
    </source>
</evidence>
<dbReference type="SUPFAM" id="SSF52141">
    <property type="entry name" value="Uracil-DNA glycosylase-like"/>
    <property type="match status" value="1"/>
</dbReference>
<dbReference type="GO" id="GO:0005737">
    <property type="term" value="C:cytoplasm"/>
    <property type="evidence" value="ECO:0007669"/>
    <property type="project" value="UniProtKB-SubCell"/>
</dbReference>
<dbReference type="NCBIfam" id="NF003592">
    <property type="entry name" value="PRK05254.1-5"/>
    <property type="match status" value="1"/>
</dbReference>
<evidence type="ECO:0000256" key="6">
    <source>
        <dbReference type="ARBA" id="ARBA00022763"/>
    </source>
</evidence>
<evidence type="ECO:0000256" key="9">
    <source>
        <dbReference type="HAMAP-Rule" id="MF_00148"/>
    </source>
</evidence>
<dbReference type="NCBIfam" id="NF003588">
    <property type="entry name" value="PRK05254.1-1"/>
    <property type="match status" value="1"/>
</dbReference>
<dbReference type="NCBIfam" id="NF003591">
    <property type="entry name" value="PRK05254.1-4"/>
    <property type="match status" value="1"/>
</dbReference>
<dbReference type="EC" id="3.2.2.27" evidence="4 9"/>
<dbReference type="InterPro" id="IPR036895">
    <property type="entry name" value="Uracil-DNA_glycosylase-like_sf"/>
</dbReference>
<dbReference type="EMBL" id="FOXF01000001">
    <property type="protein sequence ID" value="SFO96804.1"/>
    <property type="molecule type" value="Genomic_DNA"/>
</dbReference>
<sequence>MTSWHDVLGPEKDKDYFKSILAYVEQRRASGVNVYPPRADVFNAFKYTSLEDLRVVIIGQDPYHGPYQAHGLCFSVRPEVEIPPSLRNIYQELKNEYGDSFTIPEHGYLESWARQGVFMLNNTLTVEEGQPQSHGRIGWDTFTDVVIEKINEYTEHTVFMLWGSHAQKKCRCVDQNRHLVLTSAHPSPLSAYRGFFGCNHFLKCNEYLVAHGKKPICWQVPLDL</sequence>
<dbReference type="SMART" id="SM00987">
    <property type="entry name" value="UreE_C"/>
    <property type="match status" value="1"/>
</dbReference>
<dbReference type="SMART" id="SM00986">
    <property type="entry name" value="UDG"/>
    <property type="match status" value="1"/>
</dbReference>
<dbReference type="InterPro" id="IPR005122">
    <property type="entry name" value="Uracil-DNA_glycosylase-like"/>
</dbReference>
<evidence type="ECO:0000256" key="4">
    <source>
        <dbReference type="ARBA" id="ARBA00012030"/>
    </source>
</evidence>
<dbReference type="NCBIfam" id="TIGR00628">
    <property type="entry name" value="ung"/>
    <property type="match status" value="1"/>
</dbReference>
<evidence type="ECO:0000256" key="8">
    <source>
        <dbReference type="ARBA" id="ARBA00023204"/>
    </source>
</evidence>
<protein>
    <recommendedName>
        <fullName evidence="5 9">Uracil-DNA glycosylase</fullName>
        <shortName evidence="9">UDG</shortName>
        <ecNumber evidence="4 9">3.2.2.27</ecNumber>
    </recommendedName>
</protein>
<dbReference type="Proteomes" id="UP000243745">
    <property type="component" value="Unassembled WGS sequence"/>
</dbReference>
<comment type="function">
    <text evidence="2 9 11">Excises uracil residues from the DNA which can arise as a result of misincorporation of dUMP residues by DNA polymerase or due to deamination of cytosine.</text>
</comment>
<keyword evidence="7 9" id="KW-0378">Hydrolase</keyword>
<name>A0A662ZFG8_9GAMM</name>
<evidence type="ECO:0000313" key="13">
    <source>
        <dbReference type="EMBL" id="SFO96804.1"/>
    </source>
</evidence>
<dbReference type="OrthoDB" id="9804372at2"/>
<keyword evidence="8 9" id="KW-0234">DNA repair</keyword>
<keyword evidence="9" id="KW-0963">Cytoplasm</keyword>
<comment type="similarity">
    <text evidence="3 9 11">Belongs to the uracil-DNA glycosylase (UDG) superfamily. UNG family.</text>
</comment>
<accession>A0A662ZFG8</accession>
<dbReference type="PROSITE" id="PS00130">
    <property type="entry name" value="U_DNA_GLYCOSYLASE"/>
    <property type="match status" value="1"/>
</dbReference>
<organism evidence="13 14">
    <name type="scientific">Ruminobacter amylophilus</name>
    <dbReference type="NCBI Taxonomy" id="867"/>
    <lineage>
        <taxon>Bacteria</taxon>
        <taxon>Pseudomonadati</taxon>
        <taxon>Pseudomonadota</taxon>
        <taxon>Gammaproteobacteria</taxon>
        <taxon>Aeromonadales</taxon>
        <taxon>Succinivibrionaceae</taxon>
        <taxon>Ruminobacter</taxon>
    </lineage>
</organism>
<dbReference type="Gene3D" id="3.40.470.10">
    <property type="entry name" value="Uracil-DNA glycosylase-like domain"/>
    <property type="match status" value="1"/>
</dbReference>
<dbReference type="NCBIfam" id="NF003589">
    <property type="entry name" value="PRK05254.1-2"/>
    <property type="match status" value="1"/>
</dbReference>
<dbReference type="HAMAP" id="MF_00148">
    <property type="entry name" value="UDG"/>
    <property type="match status" value="1"/>
</dbReference>
<evidence type="ECO:0000256" key="5">
    <source>
        <dbReference type="ARBA" id="ARBA00018429"/>
    </source>
</evidence>
<dbReference type="GO" id="GO:0097510">
    <property type="term" value="P:base-excision repair, AP site formation via deaminated base removal"/>
    <property type="evidence" value="ECO:0007669"/>
    <property type="project" value="TreeGrafter"/>
</dbReference>
<comment type="catalytic activity">
    <reaction evidence="1 9 11">
        <text>Hydrolyzes single-stranded DNA or mismatched double-stranded DNA and polynucleotides, releasing free uracil.</text>
        <dbReference type="EC" id="3.2.2.27"/>
    </reaction>
</comment>
<dbReference type="FunFam" id="3.40.470.10:FF:000001">
    <property type="entry name" value="Uracil-DNA glycosylase"/>
    <property type="match status" value="1"/>
</dbReference>
<evidence type="ECO:0000256" key="10">
    <source>
        <dbReference type="PROSITE-ProRule" id="PRU10072"/>
    </source>
</evidence>
<evidence type="ECO:0000259" key="12">
    <source>
        <dbReference type="SMART" id="SM00986"/>
    </source>
</evidence>
<dbReference type="AlphaFoldDB" id="A0A662ZFG8"/>
<evidence type="ECO:0000313" key="14">
    <source>
        <dbReference type="Proteomes" id="UP000243745"/>
    </source>
</evidence>
<dbReference type="GO" id="GO:0004844">
    <property type="term" value="F:uracil DNA N-glycosylase activity"/>
    <property type="evidence" value="ECO:0007669"/>
    <property type="project" value="UniProtKB-UniRule"/>
</dbReference>
<dbReference type="PANTHER" id="PTHR11264:SF0">
    <property type="entry name" value="URACIL-DNA GLYCOSYLASE"/>
    <property type="match status" value="1"/>
</dbReference>
<comment type="subcellular location">
    <subcellularLocation>
        <location evidence="9">Cytoplasm</location>
    </subcellularLocation>
</comment>
<dbReference type="Pfam" id="PF03167">
    <property type="entry name" value="UDG"/>
    <property type="match status" value="1"/>
</dbReference>
<dbReference type="PANTHER" id="PTHR11264">
    <property type="entry name" value="URACIL-DNA GLYCOSYLASE"/>
    <property type="match status" value="1"/>
</dbReference>